<evidence type="ECO:0000259" key="5">
    <source>
        <dbReference type="PROSITE" id="PS50097"/>
    </source>
</evidence>
<sequence length="575" mass="62916">MSSCSSSNNNPSAPIASAQASASIDSQQPPKQQQAQQQPSAEASNPGQTQQQQQHFSLVWNTFPHNLSTGLYSLLTGEQLVDVTLAAEGQILRAHKLILSVCSTYFRDLFKVNTCKHPIVILKDVNYRDLSAMLQFMYQGEVNIKQEDIANFLKVAEILKIKGLTRTNDDDELPQEEVDSELTDALPLIHHDRRNDDLTPSQRQGTTAETSPGSLDMSHHQQHQQHQHHTGSWQNVNNNAAGCSCNNVKAAITVEDVSITSYKEQQHRHQHRRQSQLGDSTKSARRQQLDNDDMDEGNDDDDENQEEVEEEEEEEEQPLDCSSTPDHVQQAKITAANDYKSSDVLNMTLGSTEIRHLTPEVECIQRGAASLGGSTAPHHLPIAYAEQDHMDSLLNAQMLSAAYCPGNSVGFHDTGTAGGTSSSSLAEFNSAQQAAAAAATASSGSVSSKGRRTVKGLPGSSLSLETTLRVISELGPTIRMERGKVIRMYSCPWCLRHFTRKENLKLHVRYIHGPLESLTCKLCGNKYKNSNSLRVHSYLYHNAQRNKSSSAGATAAAGSSAAETSGKPPVVRGNV</sequence>
<dbReference type="EMBL" id="JBJJXI010000108">
    <property type="protein sequence ID" value="KAL3391713.1"/>
    <property type="molecule type" value="Genomic_DNA"/>
</dbReference>
<dbReference type="Proteomes" id="UP001627154">
    <property type="component" value="Unassembled WGS sequence"/>
</dbReference>
<dbReference type="PROSITE" id="PS00028">
    <property type="entry name" value="ZINC_FINGER_C2H2_1"/>
    <property type="match status" value="2"/>
</dbReference>
<dbReference type="InterPro" id="IPR000210">
    <property type="entry name" value="BTB/POZ_dom"/>
</dbReference>
<proteinExistence type="predicted"/>
<comment type="subcellular location">
    <subcellularLocation>
        <location evidence="1">Nucleus</location>
    </subcellularLocation>
</comment>
<gene>
    <name evidence="7" type="ORF">TKK_013631</name>
</gene>
<keyword evidence="3" id="KW-0479">Metal-binding</keyword>
<keyword evidence="3" id="KW-0862">Zinc</keyword>
<evidence type="ECO:0000256" key="4">
    <source>
        <dbReference type="SAM" id="MobiDB-lite"/>
    </source>
</evidence>
<dbReference type="Gene3D" id="3.30.710.10">
    <property type="entry name" value="Potassium Channel Kv1.1, Chain A"/>
    <property type="match status" value="1"/>
</dbReference>
<evidence type="ECO:0000256" key="2">
    <source>
        <dbReference type="ARBA" id="ARBA00023242"/>
    </source>
</evidence>
<feature type="region of interest" description="Disordered" evidence="4">
    <location>
        <begin position="1"/>
        <end position="51"/>
    </location>
</feature>
<evidence type="ECO:0000259" key="6">
    <source>
        <dbReference type="PROSITE" id="PS50157"/>
    </source>
</evidence>
<dbReference type="PANTHER" id="PTHR23110">
    <property type="entry name" value="BTB DOMAIN TRANSCRIPTION FACTOR"/>
    <property type="match status" value="1"/>
</dbReference>
<name>A0ABD2WFQ6_9HYME</name>
<evidence type="ECO:0000313" key="8">
    <source>
        <dbReference type="Proteomes" id="UP001627154"/>
    </source>
</evidence>
<feature type="compositionally biased region" description="Basic residues" evidence="4">
    <location>
        <begin position="220"/>
        <end position="229"/>
    </location>
</feature>
<keyword evidence="8" id="KW-1185">Reference proteome</keyword>
<dbReference type="PROSITE" id="PS50157">
    <property type="entry name" value="ZINC_FINGER_C2H2_2"/>
    <property type="match status" value="2"/>
</dbReference>
<dbReference type="SMART" id="SM00355">
    <property type="entry name" value="ZnF_C2H2"/>
    <property type="match status" value="2"/>
</dbReference>
<keyword evidence="2" id="KW-0539">Nucleus</keyword>
<protein>
    <submittedName>
        <fullName evidence="7">Uncharacterized protein</fullName>
    </submittedName>
</protein>
<feature type="compositionally biased region" description="Low complexity" evidence="4">
    <location>
        <begin position="550"/>
        <end position="566"/>
    </location>
</feature>
<accession>A0ABD2WFQ6</accession>
<dbReference type="Pfam" id="PF00651">
    <property type="entry name" value="BTB"/>
    <property type="match status" value="1"/>
</dbReference>
<feature type="compositionally biased region" description="Polar residues" evidence="4">
    <location>
        <begin position="198"/>
        <end position="213"/>
    </location>
</feature>
<dbReference type="PROSITE" id="PS50097">
    <property type="entry name" value="BTB"/>
    <property type="match status" value="1"/>
</dbReference>
<reference evidence="7 8" key="1">
    <citation type="journal article" date="2024" name="bioRxiv">
        <title>A reference genome for Trichogramma kaykai: A tiny desert-dwelling parasitoid wasp with competing sex-ratio distorters.</title>
        <authorList>
            <person name="Culotta J."/>
            <person name="Lindsey A.R."/>
        </authorList>
    </citation>
    <scope>NUCLEOTIDE SEQUENCE [LARGE SCALE GENOMIC DNA]</scope>
    <source>
        <strain evidence="7 8">KSX58</strain>
    </source>
</reference>
<keyword evidence="3" id="KW-0863">Zinc-finger</keyword>
<dbReference type="PANTHER" id="PTHR23110:SF99">
    <property type="entry name" value="BROAD-COMPLEX CORE PROTEIN ISOFORM 6"/>
    <property type="match status" value="1"/>
</dbReference>
<dbReference type="AlphaFoldDB" id="A0ABD2WFQ6"/>
<dbReference type="InterPro" id="IPR036236">
    <property type="entry name" value="Znf_C2H2_sf"/>
</dbReference>
<dbReference type="SMART" id="SM00225">
    <property type="entry name" value="BTB"/>
    <property type="match status" value="1"/>
</dbReference>
<dbReference type="GO" id="GO:0048513">
    <property type="term" value="P:animal organ development"/>
    <property type="evidence" value="ECO:0007669"/>
    <property type="project" value="UniProtKB-ARBA"/>
</dbReference>
<feature type="compositionally biased region" description="Acidic residues" evidence="4">
    <location>
        <begin position="290"/>
        <end position="318"/>
    </location>
</feature>
<dbReference type="SUPFAM" id="SSF57667">
    <property type="entry name" value="beta-beta-alpha zinc fingers"/>
    <property type="match status" value="1"/>
</dbReference>
<dbReference type="GO" id="GO:0003006">
    <property type="term" value="P:developmental process involved in reproduction"/>
    <property type="evidence" value="ECO:0007669"/>
    <property type="project" value="UniProtKB-ARBA"/>
</dbReference>
<dbReference type="GO" id="GO:0048666">
    <property type="term" value="P:neuron development"/>
    <property type="evidence" value="ECO:0007669"/>
    <property type="project" value="UniProtKB-ARBA"/>
</dbReference>
<dbReference type="InterPro" id="IPR011333">
    <property type="entry name" value="SKP1/BTB/POZ_sf"/>
</dbReference>
<dbReference type="Pfam" id="PF00096">
    <property type="entry name" value="zf-C2H2"/>
    <property type="match status" value="1"/>
</dbReference>
<dbReference type="CDD" id="cd18315">
    <property type="entry name" value="BTB_POZ_BAB-like"/>
    <property type="match status" value="1"/>
</dbReference>
<dbReference type="GO" id="GO:0005634">
    <property type="term" value="C:nucleus"/>
    <property type="evidence" value="ECO:0007669"/>
    <property type="project" value="UniProtKB-SubCell"/>
</dbReference>
<feature type="domain" description="BTB" evidence="5">
    <location>
        <begin position="81"/>
        <end position="146"/>
    </location>
</feature>
<comment type="caution">
    <text evidence="7">The sequence shown here is derived from an EMBL/GenBank/DDBJ whole genome shotgun (WGS) entry which is preliminary data.</text>
</comment>
<feature type="region of interest" description="Disordered" evidence="4">
    <location>
        <begin position="550"/>
        <end position="575"/>
    </location>
</feature>
<dbReference type="SUPFAM" id="SSF54695">
    <property type="entry name" value="POZ domain"/>
    <property type="match status" value="1"/>
</dbReference>
<organism evidence="7 8">
    <name type="scientific">Trichogramma kaykai</name>
    <dbReference type="NCBI Taxonomy" id="54128"/>
    <lineage>
        <taxon>Eukaryota</taxon>
        <taxon>Metazoa</taxon>
        <taxon>Ecdysozoa</taxon>
        <taxon>Arthropoda</taxon>
        <taxon>Hexapoda</taxon>
        <taxon>Insecta</taxon>
        <taxon>Pterygota</taxon>
        <taxon>Neoptera</taxon>
        <taxon>Endopterygota</taxon>
        <taxon>Hymenoptera</taxon>
        <taxon>Apocrita</taxon>
        <taxon>Proctotrupomorpha</taxon>
        <taxon>Chalcidoidea</taxon>
        <taxon>Trichogrammatidae</taxon>
        <taxon>Trichogramma</taxon>
    </lineage>
</organism>
<evidence type="ECO:0000256" key="3">
    <source>
        <dbReference type="PROSITE-ProRule" id="PRU00042"/>
    </source>
</evidence>
<dbReference type="InterPro" id="IPR051095">
    <property type="entry name" value="Dros_DevTransReg"/>
</dbReference>
<feature type="region of interest" description="Disordered" evidence="4">
    <location>
        <begin position="262"/>
        <end position="329"/>
    </location>
</feature>
<dbReference type="GO" id="GO:0008270">
    <property type="term" value="F:zinc ion binding"/>
    <property type="evidence" value="ECO:0007669"/>
    <property type="project" value="UniProtKB-KW"/>
</dbReference>
<evidence type="ECO:0000313" key="7">
    <source>
        <dbReference type="EMBL" id="KAL3391713.1"/>
    </source>
</evidence>
<feature type="compositionally biased region" description="Low complexity" evidence="4">
    <location>
        <begin position="1"/>
        <end position="44"/>
    </location>
</feature>
<evidence type="ECO:0000256" key="1">
    <source>
        <dbReference type="ARBA" id="ARBA00004123"/>
    </source>
</evidence>
<feature type="domain" description="C2H2-type" evidence="6">
    <location>
        <begin position="518"/>
        <end position="546"/>
    </location>
</feature>
<feature type="domain" description="C2H2-type" evidence="6">
    <location>
        <begin position="489"/>
        <end position="517"/>
    </location>
</feature>
<dbReference type="InterPro" id="IPR013087">
    <property type="entry name" value="Znf_C2H2_type"/>
</dbReference>
<feature type="region of interest" description="Disordered" evidence="4">
    <location>
        <begin position="185"/>
        <end position="235"/>
    </location>
</feature>
<dbReference type="Gene3D" id="3.30.160.60">
    <property type="entry name" value="Classic Zinc Finger"/>
    <property type="match status" value="1"/>
</dbReference>